<dbReference type="Proteomes" id="UP000070501">
    <property type="component" value="Unassembled WGS sequence"/>
</dbReference>
<accession>A0A136IZ15</accession>
<reference evidence="2" key="1">
    <citation type="submission" date="2016-02" db="EMBL/GenBank/DDBJ databases">
        <title>Draft genome sequence of Microdochium bolleyi, a fungal endophyte of beachgrass.</title>
        <authorList>
            <consortium name="DOE Joint Genome Institute"/>
            <person name="David A.S."/>
            <person name="May G."/>
            <person name="Haridas S."/>
            <person name="Lim J."/>
            <person name="Wang M."/>
            <person name="Labutti K."/>
            <person name="Lipzen A."/>
            <person name="Barry K."/>
            <person name="Grigoriev I.V."/>
        </authorList>
    </citation>
    <scope>NUCLEOTIDE SEQUENCE [LARGE SCALE GENOMIC DNA]</scope>
    <source>
        <strain evidence="2">J235TASD1</strain>
    </source>
</reference>
<evidence type="ECO:0000313" key="2">
    <source>
        <dbReference type="Proteomes" id="UP000070501"/>
    </source>
</evidence>
<dbReference type="AlphaFoldDB" id="A0A136IZ15"/>
<organism evidence="1 2">
    <name type="scientific">Microdochium bolleyi</name>
    <dbReference type="NCBI Taxonomy" id="196109"/>
    <lineage>
        <taxon>Eukaryota</taxon>
        <taxon>Fungi</taxon>
        <taxon>Dikarya</taxon>
        <taxon>Ascomycota</taxon>
        <taxon>Pezizomycotina</taxon>
        <taxon>Sordariomycetes</taxon>
        <taxon>Xylariomycetidae</taxon>
        <taxon>Xylariales</taxon>
        <taxon>Microdochiaceae</taxon>
        <taxon>Microdochium</taxon>
    </lineage>
</organism>
<keyword evidence="2" id="KW-1185">Reference proteome</keyword>
<dbReference type="EMBL" id="KQ964253">
    <property type="protein sequence ID" value="KXJ90143.1"/>
    <property type="molecule type" value="Genomic_DNA"/>
</dbReference>
<proteinExistence type="predicted"/>
<protein>
    <submittedName>
        <fullName evidence="1">Uncharacterized protein</fullName>
    </submittedName>
</protein>
<dbReference type="OrthoDB" id="10071171at2759"/>
<dbReference type="InParanoid" id="A0A136IZ15"/>
<name>A0A136IZ15_9PEZI</name>
<dbReference type="STRING" id="196109.A0A136IZ15"/>
<evidence type="ECO:0000313" key="1">
    <source>
        <dbReference type="EMBL" id="KXJ90143.1"/>
    </source>
</evidence>
<sequence>MLWKNYMWSNLEHEIQSADSTVVAIVDDCDREGKTAHCRPGLTLRDFLNLLQEPRYFSGCPESTVDVRRICLSNLTIPMIVIMFSTVTDFELPFLSAFIRSHLGSQALACARLEPDGSRPYIFELHIPHFVLRAHRGPPRDSRTMGNGKTIRSGEDVTFLKNGLRKKENGLSMMMYSTTTSILIVGQFSRRWNGYLFTDSYYEAQSGDDSDESVGSANEDTVLAWDDERDFEGGRGLPDPFTCGDTQADTPLPNSRDYFINAASIRTRRVLEEWSLLVCFVEEQSDKHV</sequence>
<gene>
    <name evidence="1" type="ORF">Micbo1qcDRAFT_227251</name>
</gene>